<comment type="similarity">
    <text evidence="1 9">Belongs to the peptidase S11 family.</text>
</comment>
<feature type="binding site" evidence="8">
    <location>
        <position position="252"/>
    </location>
    <ligand>
        <name>substrate</name>
    </ligand>
</feature>
<keyword evidence="4" id="KW-0133">Cell shape</keyword>
<dbReference type="GO" id="GO:0006508">
    <property type="term" value="P:proteolysis"/>
    <property type="evidence" value="ECO:0007669"/>
    <property type="project" value="InterPro"/>
</dbReference>
<dbReference type="PANTHER" id="PTHR21581">
    <property type="entry name" value="D-ALANYL-D-ALANINE CARBOXYPEPTIDASE"/>
    <property type="match status" value="1"/>
</dbReference>
<dbReference type="InterPro" id="IPR018044">
    <property type="entry name" value="Peptidase_S11"/>
</dbReference>
<dbReference type="InterPro" id="IPR001967">
    <property type="entry name" value="Peptidase_S11_N"/>
</dbReference>
<feature type="active site" description="Acyl-ester intermediate" evidence="7">
    <location>
        <position position="86"/>
    </location>
</feature>
<evidence type="ECO:0000313" key="13">
    <source>
        <dbReference type="Proteomes" id="UP000317881"/>
    </source>
</evidence>
<comment type="caution">
    <text evidence="12">The sequence shown here is derived from an EMBL/GenBank/DDBJ whole genome shotgun (WGS) entry which is preliminary data.</text>
</comment>
<keyword evidence="10" id="KW-0812">Transmembrane</keyword>
<feature type="active site" evidence="7">
    <location>
        <position position="153"/>
    </location>
</feature>
<dbReference type="PRINTS" id="PR00725">
    <property type="entry name" value="DADACBPTASE1"/>
</dbReference>
<evidence type="ECO:0000313" key="12">
    <source>
        <dbReference type="EMBL" id="GEC10223.1"/>
    </source>
</evidence>
<sequence>MKATLRGRLRIITTVAAAVLCLIVIALTFWLATTPATAMTGAVSIKRTLPGTAAPPTWPATGQASLTIDGYGTQSSPHQAPIPTASTAKIMTAYLLLRRHPLQPGQQGPTFTISAEEAARYHSRLANSESVAPVQAGQRITERQALQALMSMSANNIADEIARWCAPTRTAFLTEMDRTAHQLGMKSTFYTDPSGLNPTTVSTAADQVKLLGAALRLPEFATIAASSYTDFRGTTHHNTSPLLGQDGVFMGKTGTTSEAGKNLVFAAHRYIAGRSRLVIGAVMAQPASDPAAPAAAARSLLSAADHSLVTAPIVRTGEILARLDQRWGPSIPLAAAGELKATGRPGTTATITVTPHTTIPSGTAGGTPTARATITGTTTAITLTPTRPLDHTWYPFSPAPRLIPATKN</sequence>
<keyword evidence="10" id="KW-1133">Transmembrane helix</keyword>
<keyword evidence="5" id="KW-0573">Peptidoglycan synthesis</keyword>
<accession>A0A4Y3VU99</accession>
<proteinExistence type="inferred from homology"/>
<dbReference type="SUPFAM" id="SSF56601">
    <property type="entry name" value="beta-lactamase/transpeptidase-like"/>
    <property type="match status" value="1"/>
</dbReference>
<keyword evidence="10" id="KW-0472">Membrane</keyword>
<dbReference type="Gene3D" id="3.40.710.10">
    <property type="entry name" value="DD-peptidase/beta-lactamase superfamily"/>
    <property type="match status" value="1"/>
</dbReference>
<protein>
    <recommendedName>
        <fullName evidence="11">Peptidase S11 D-alanyl-D-alanine carboxypeptidase A N-terminal domain-containing protein</fullName>
    </recommendedName>
</protein>
<dbReference type="AlphaFoldDB" id="A0A4Y3VU99"/>
<evidence type="ECO:0000256" key="10">
    <source>
        <dbReference type="SAM" id="Phobius"/>
    </source>
</evidence>
<feature type="domain" description="Peptidase S11 D-alanyl-D-alanine carboxypeptidase A N-terminal" evidence="11">
    <location>
        <begin position="81"/>
        <end position="270"/>
    </location>
</feature>
<dbReference type="Pfam" id="PF00768">
    <property type="entry name" value="Peptidase_S11"/>
    <property type="match status" value="1"/>
</dbReference>
<feature type="active site" description="Proton acceptor" evidence="7">
    <location>
        <position position="89"/>
    </location>
</feature>
<evidence type="ECO:0000256" key="1">
    <source>
        <dbReference type="ARBA" id="ARBA00007164"/>
    </source>
</evidence>
<keyword evidence="6" id="KW-0961">Cell wall biogenesis/degradation</keyword>
<dbReference type="Proteomes" id="UP000317881">
    <property type="component" value="Unassembled WGS sequence"/>
</dbReference>
<dbReference type="GO" id="GO:0009002">
    <property type="term" value="F:serine-type D-Ala-D-Ala carboxypeptidase activity"/>
    <property type="evidence" value="ECO:0007669"/>
    <property type="project" value="InterPro"/>
</dbReference>
<keyword evidence="2" id="KW-0732">Signal</keyword>
<dbReference type="GO" id="GO:0009252">
    <property type="term" value="P:peptidoglycan biosynthetic process"/>
    <property type="evidence" value="ECO:0007669"/>
    <property type="project" value="UniProtKB-KW"/>
</dbReference>
<evidence type="ECO:0000259" key="11">
    <source>
        <dbReference type="Pfam" id="PF00768"/>
    </source>
</evidence>
<dbReference type="GO" id="GO:0071555">
    <property type="term" value="P:cell wall organization"/>
    <property type="evidence" value="ECO:0007669"/>
    <property type="project" value="UniProtKB-KW"/>
</dbReference>
<evidence type="ECO:0000256" key="6">
    <source>
        <dbReference type="ARBA" id="ARBA00023316"/>
    </source>
</evidence>
<reference evidence="12 13" key="1">
    <citation type="submission" date="2019-06" db="EMBL/GenBank/DDBJ databases">
        <title>Whole genome shotgun sequence of Streptomyces spinoverrucosus NBRC 14228.</title>
        <authorList>
            <person name="Hosoyama A."/>
            <person name="Uohara A."/>
            <person name="Ohji S."/>
            <person name="Ichikawa N."/>
        </authorList>
    </citation>
    <scope>NUCLEOTIDE SEQUENCE [LARGE SCALE GENOMIC DNA]</scope>
    <source>
        <strain evidence="12 13">NBRC 14228</strain>
    </source>
</reference>
<dbReference type="InterPro" id="IPR012338">
    <property type="entry name" value="Beta-lactam/transpept-like"/>
</dbReference>
<dbReference type="EMBL" id="BJND01000098">
    <property type="protein sequence ID" value="GEC10223.1"/>
    <property type="molecule type" value="Genomic_DNA"/>
</dbReference>
<evidence type="ECO:0000256" key="5">
    <source>
        <dbReference type="ARBA" id="ARBA00022984"/>
    </source>
</evidence>
<evidence type="ECO:0000256" key="8">
    <source>
        <dbReference type="PIRSR" id="PIRSR618044-2"/>
    </source>
</evidence>
<name>A0A4Y3VU99_9ACTN</name>
<evidence type="ECO:0000256" key="9">
    <source>
        <dbReference type="RuleBase" id="RU004016"/>
    </source>
</evidence>
<dbReference type="GO" id="GO:0008360">
    <property type="term" value="P:regulation of cell shape"/>
    <property type="evidence" value="ECO:0007669"/>
    <property type="project" value="UniProtKB-KW"/>
</dbReference>
<evidence type="ECO:0000256" key="2">
    <source>
        <dbReference type="ARBA" id="ARBA00022729"/>
    </source>
</evidence>
<evidence type="ECO:0000256" key="4">
    <source>
        <dbReference type="ARBA" id="ARBA00022960"/>
    </source>
</evidence>
<keyword evidence="3" id="KW-0378">Hydrolase</keyword>
<organism evidence="12 13">
    <name type="scientific">Streptomyces spinoverrucosus</name>
    <dbReference type="NCBI Taxonomy" id="284043"/>
    <lineage>
        <taxon>Bacteria</taxon>
        <taxon>Bacillati</taxon>
        <taxon>Actinomycetota</taxon>
        <taxon>Actinomycetes</taxon>
        <taxon>Kitasatosporales</taxon>
        <taxon>Streptomycetaceae</taxon>
        <taxon>Streptomyces</taxon>
    </lineage>
</organism>
<feature type="transmembrane region" description="Helical" evidence="10">
    <location>
        <begin position="12"/>
        <end position="32"/>
    </location>
</feature>
<dbReference type="PANTHER" id="PTHR21581:SF33">
    <property type="entry name" value="D-ALANYL-D-ALANINE CARBOXYPEPTIDASE DACB"/>
    <property type="match status" value="1"/>
</dbReference>
<gene>
    <name evidence="12" type="ORF">SSP24_78780</name>
</gene>
<evidence type="ECO:0000256" key="3">
    <source>
        <dbReference type="ARBA" id="ARBA00022801"/>
    </source>
</evidence>
<evidence type="ECO:0000256" key="7">
    <source>
        <dbReference type="PIRSR" id="PIRSR618044-1"/>
    </source>
</evidence>
<keyword evidence="13" id="KW-1185">Reference proteome</keyword>